<name>A0A1Z3HLJ7_9CYAN</name>
<dbReference type="PANTHER" id="PTHR39550">
    <property type="entry name" value="SLL0658 PROTEIN"/>
    <property type="match status" value="1"/>
</dbReference>
<sequence length="167" mass="18040">MTDAALPPIINTSPLIFLTKADLLSLLQIRYATVLVPDIVVQEIRQYGPLDNTAQILQKTDWLTVVETPPPLSPDLQACNLDAGEASVLAWACAHPPTEAILDDLAGRRCAHKLGIPIRGTLGLVLAAKQQGHIPAAKPVILKLRETGMYLSDRVINKALALVEETL</sequence>
<evidence type="ECO:0008006" key="3">
    <source>
        <dbReference type="Google" id="ProtNLM"/>
    </source>
</evidence>
<dbReference type="STRING" id="1641165.XM38_12705"/>
<dbReference type="InterPro" id="IPR021799">
    <property type="entry name" value="PIN-like_prokaryotic"/>
</dbReference>
<dbReference type="Pfam" id="PF11848">
    <property type="entry name" value="DUF3368"/>
    <property type="match status" value="1"/>
</dbReference>
<evidence type="ECO:0000313" key="2">
    <source>
        <dbReference type="Proteomes" id="UP000191901"/>
    </source>
</evidence>
<gene>
    <name evidence="1" type="ORF">XM38_021200</name>
</gene>
<proteinExistence type="predicted"/>
<dbReference type="EMBL" id="CP021983">
    <property type="protein sequence ID" value="ASC71170.1"/>
    <property type="molecule type" value="Genomic_DNA"/>
</dbReference>
<dbReference type="OrthoDB" id="556724at2"/>
<dbReference type="Proteomes" id="UP000191901">
    <property type="component" value="Chromosome"/>
</dbReference>
<reference evidence="1 2" key="1">
    <citation type="journal article" date="2016" name="Biochim. Biophys. Acta">
        <title>Characterization of red-shifted phycobilisomes isolated from the chlorophyll f-containing cyanobacterium Halomicronema hongdechloris.</title>
        <authorList>
            <person name="Li Y."/>
            <person name="Lin Y."/>
            <person name="Garvey C.J."/>
            <person name="Birch D."/>
            <person name="Corkery R.W."/>
            <person name="Loughlin P.C."/>
            <person name="Scheer H."/>
            <person name="Willows R.D."/>
            <person name="Chen M."/>
        </authorList>
    </citation>
    <scope>NUCLEOTIDE SEQUENCE [LARGE SCALE GENOMIC DNA]</scope>
    <source>
        <strain evidence="1 2">C2206</strain>
    </source>
</reference>
<dbReference type="KEGG" id="hhg:XM38_021200"/>
<evidence type="ECO:0000313" key="1">
    <source>
        <dbReference type="EMBL" id="ASC71170.1"/>
    </source>
</evidence>
<organism evidence="1 2">
    <name type="scientific">Halomicronema hongdechloris C2206</name>
    <dbReference type="NCBI Taxonomy" id="1641165"/>
    <lineage>
        <taxon>Bacteria</taxon>
        <taxon>Bacillati</taxon>
        <taxon>Cyanobacteriota</taxon>
        <taxon>Cyanophyceae</taxon>
        <taxon>Nodosilineales</taxon>
        <taxon>Nodosilineaceae</taxon>
        <taxon>Halomicronema</taxon>
    </lineage>
</organism>
<protein>
    <recommendedName>
        <fullName evidence="3">DUF3368 domain-containing protein</fullName>
    </recommendedName>
</protein>
<dbReference type="RefSeq" id="WP_080809754.1">
    <property type="nucleotide sequence ID" value="NZ_CP021983.2"/>
</dbReference>
<dbReference type="AlphaFoldDB" id="A0A1Z3HLJ7"/>
<accession>A0A1Z3HLJ7</accession>
<dbReference type="PANTHER" id="PTHR39550:SF1">
    <property type="entry name" value="SLL0658 PROTEIN"/>
    <property type="match status" value="1"/>
</dbReference>
<keyword evidence="2" id="KW-1185">Reference proteome</keyword>